<feature type="region of interest" description="Disordered" evidence="2">
    <location>
        <begin position="233"/>
        <end position="327"/>
    </location>
</feature>
<feature type="domain" description="WAPL" evidence="3">
    <location>
        <begin position="490"/>
        <end position="761"/>
    </location>
</feature>
<feature type="compositionally biased region" description="Acidic residues" evidence="2">
    <location>
        <begin position="423"/>
        <end position="433"/>
    </location>
</feature>
<feature type="compositionally biased region" description="Low complexity" evidence="2">
    <location>
        <begin position="146"/>
        <end position="158"/>
    </location>
</feature>
<dbReference type="InterPro" id="IPR039874">
    <property type="entry name" value="WAPL"/>
</dbReference>
<evidence type="ECO:0000256" key="2">
    <source>
        <dbReference type="SAM" id="MobiDB-lite"/>
    </source>
</evidence>
<protein>
    <recommendedName>
        <fullName evidence="3">WAPL domain-containing protein</fullName>
    </recommendedName>
</protein>
<sequence length="761" mass="83073">MPRYGAKTYGGKSHRKDDKNNQFDEVWAKSQGSKIAPPEFSPVKPSPVKAGRGNPNLVNTGPTSPGRHYHTRSSPVKPGPNSPGAGMRRTRSNSSAEDPFSFGIDDESDKSPARKSSRLTRNSSTEVKAPPDVDGSSRSRRTPVISAKNKSKSSASNLDDNKDSKGKKQATILKYTTKMSPSSDKETHKENSSIGSKEGGSVSDSSSATGLFTDGFGSPCASAVSSLSDDVVLLSSPDLPSSANHTSQGVHSYAKSPERQNSAAISHHKRTGDKPVDSLVVKRKSRDLRTNGDLKAIPETSKSSDDNFDFEEPSDAKVGSQTESKTDLRAKKTLQVVGKKVAVDNKDEFEFDFDEGLADNASTKRSSSLVSEAGRPRNQAGIVKARSKELTGITRRIFNSPKKSPVKARYNARSWAMSDNMEIDEESSIEESESQSSTISSSSSGVSSSSRKPVPSTSKSLQKGKMPSLTRSVNYPKKTNHSIVTSLKCQKQDKKYFTVVKHVKQAHQCQESGESQQYSDDIEYLLDGLKSTSGNATKCLSTISLVEKSTVPSFRMHLRAHNTISKIFTALKDAAKDPCVALCTSGLMYMLSKDRLNMDLDRSSLNLLVQLLSIDSESVVSQRNSEEKEEYDKTRARLWNIVKNSAKGSSSNQLFGVTEETLSSGFFAMESLLSLTSKRSGEWFKEELRFAGGLEHMANTVAKVTEAVTAAHTDPTQIELVHIRTLNRCVRVLENVTFMNTDNQQYLLELSNLTLIKALAR</sequence>
<dbReference type="Gene3D" id="1.25.10.10">
    <property type="entry name" value="Leucine-rich Repeat Variant"/>
    <property type="match status" value="1"/>
</dbReference>
<dbReference type="PANTHER" id="PTHR22100">
    <property type="entry name" value="WINGS APART-LIKE PROTEIN HOMOLOG"/>
    <property type="match status" value="1"/>
</dbReference>
<feature type="compositionally biased region" description="Low complexity" evidence="2">
    <location>
        <begin position="434"/>
        <end position="460"/>
    </location>
</feature>
<keyword evidence="5" id="KW-1185">Reference proteome</keyword>
<feature type="region of interest" description="Disordered" evidence="2">
    <location>
        <begin position="1"/>
        <end position="214"/>
    </location>
</feature>
<dbReference type="EMBL" id="MRZV01000057">
    <property type="protein sequence ID" value="PIK60412.1"/>
    <property type="molecule type" value="Genomic_DNA"/>
</dbReference>
<accession>A0A2G8LJM1</accession>
<feature type="compositionally biased region" description="Polar residues" evidence="2">
    <location>
        <begin position="360"/>
        <end position="370"/>
    </location>
</feature>
<organism evidence="4 5">
    <name type="scientific">Stichopus japonicus</name>
    <name type="common">Sea cucumber</name>
    <dbReference type="NCBI Taxonomy" id="307972"/>
    <lineage>
        <taxon>Eukaryota</taxon>
        <taxon>Metazoa</taxon>
        <taxon>Echinodermata</taxon>
        <taxon>Eleutherozoa</taxon>
        <taxon>Echinozoa</taxon>
        <taxon>Holothuroidea</taxon>
        <taxon>Aspidochirotacea</taxon>
        <taxon>Aspidochirotida</taxon>
        <taxon>Stichopodidae</taxon>
        <taxon>Apostichopus</taxon>
    </lineage>
</organism>
<dbReference type="Proteomes" id="UP000230750">
    <property type="component" value="Unassembled WGS sequence"/>
</dbReference>
<dbReference type="STRING" id="307972.A0A2G8LJM1"/>
<evidence type="ECO:0000313" key="5">
    <source>
        <dbReference type="Proteomes" id="UP000230750"/>
    </source>
</evidence>
<feature type="compositionally biased region" description="Low complexity" evidence="2">
    <location>
        <begin position="233"/>
        <end position="243"/>
    </location>
</feature>
<dbReference type="OrthoDB" id="78088at2759"/>
<proteinExistence type="inferred from homology"/>
<dbReference type="InterPro" id="IPR011989">
    <property type="entry name" value="ARM-like"/>
</dbReference>
<feature type="compositionally biased region" description="Low complexity" evidence="2">
    <location>
        <begin position="195"/>
        <end position="210"/>
    </location>
</feature>
<dbReference type="InterPro" id="IPR022771">
    <property type="entry name" value="WAPL_C"/>
</dbReference>
<evidence type="ECO:0000259" key="3">
    <source>
        <dbReference type="PROSITE" id="PS51271"/>
    </source>
</evidence>
<comment type="caution">
    <text evidence="4">The sequence shown here is derived from an EMBL/GenBank/DDBJ whole genome shotgun (WGS) entry which is preliminary data.</text>
</comment>
<dbReference type="PROSITE" id="PS51271">
    <property type="entry name" value="WAPL"/>
    <property type="match status" value="1"/>
</dbReference>
<dbReference type="AlphaFoldDB" id="A0A2G8LJM1"/>
<comment type="similarity">
    <text evidence="1">Belongs to the WAPL family.</text>
</comment>
<dbReference type="PANTHER" id="PTHR22100:SF13">
    <property type="entry name" value="WINGS APART-LIKE PROTEIN HOMOLOG"/>
    <property type="match status" value="1"/>
</dbReference>
<feature type="region of interest" description="Disordered" evidence="2">
    <location>
        <begin position="353"/>
        <end position="386"/>
    </location>
</feature>
<evidence type="ECO:0000313" key="4">
    <source>
        <dbReference type="EMBL" id="PIK60412.1"/>
    </source>
</evidence>
<feature type="region of interest" description="Disordered" evidence="2">
    <location>
        <begin position="423"/>
        <end position="477"/>
    </location>
</feature>
<dbReference type="InterPro" id="IPR012502">
    <property type="entry name" value="WAPL_dom"/>
</dbReference>
<reference evidence="4 5" key="1">
    <citation type="journal article" date="2017" name="PLoS Biol.">
        <title>The sea cucumber genome provides insights into morphological evolution and visceral regeneration.</title>
        <authorList>
            <person name="Zhang X."/>
            <person name="Sun L."/>
            <person name="Yuan J."/>
            <person name="Sun Y."/>
            <person name="Gao Y."/>
            <person name="Zhang L."/>
            <person name="Li S."/>
            <person name="Dai H."/>
            <person name="Hamel J.F."/>
            <person name="Liu C."/>
            <person name="Yu Y."/>
            <person name="Liu S."/>
            <person name="Lin W."/>
            <person name="Guo K."/>
            <person name="Jin S."/>
            <person name="Xu P."/>
            <person name="Storey K.B."/>
            <person name="Huan P."/>
            <person name="Zhang T."/>
            <person name="Zhou Y."/>
            <person name="Zhang J."/>
            <person name="Lin C."/>
            <person name="Li X."/>
            <person name="Xing L."/>
            <person name="Huo D."/>
            <person name="Sun M."/>
            <person name="Wang L."/>
            <person name="Mercier A."/>
            <person name="Li F."/>
            <person name="Yang H."/>
            <person name="Xiang J."/>
        </authorList>
    </citation>
    <scope>NUCLEOTIDE SEQUENCE [LARGE SCALE GENOMIC DNA]</scope>
    <source>
        <strain evidence="4">Shaxun</strain>
        <tissue evidence="4">Muscle</tissue>
    </source>
</reference>
<gene>
    <name evidence="4" type="ORF">BSL78_02647</name>
</gene>
<dbReference type="Pfam" id="PF07814">
    <property type="entry name" value="WAPL"/>
    <property type="match status" value="1"/>
</dbReference>
<evidence type="ECO:0000256" key="1">
    <source>
        <dbReference type="ARBA" id="ARBA00006854"/>
    </source>
</evidence>
<name>A0A2G8LJM1_STIJA</name>